<dbReference type="InterPro" id="IPR008900">
    <property type="entry name" value="Zot_N"/>
</dbReference>
<dbReference type="Proteomes" id="UP001339167">
    <property type="component" value="Unassembled WGS sequence"/>
</dbReference>
<dbReference type="InterPro" id="IPR027417">
    <property type="entry name" value="P-loop_NTPase"/>
</dbReference>
<dbReference type="EMBL" id="JAUGZK010000003">
    <property type="protein sequence ID" value="MEE2023612.1"/>
    <property type="molecule type" value="Genomic_DNA"/>
</dbReference>
<feature type="domain" description="Zona occludens toxin N-terminal" evidence="2">
    <location>
        <begin position="1"/>
        <end position="188"/>
    </location>
</feature>
<evidence type="ECO:0000313" key="4">
    <source>
        <dbReference type="Proteomes" id="UP001339167"/>
    </source>
</evidence>
<organism evidence="3 4">
    <name type="scientific">Alkalimonas mucilaginosa</name>
    <dbReference type="NCBI Taxonomy" id="3057676"/>
    <lineage>
        <taxon>Bacteria</taxon>
        <taxon>Pseudomonadati</taxon>
        <taxon>Pseudomonadota</taxon>
        <taxon>Gammaproteobacteria</taxon>
        <taxon>Alkalimonas</taxon>
    </lineage>
</organism>
<proteinExistence type="predicted"/>
<accession>A0ABU7JD43</accession>
<comment type="caution">
    <text evidence="3">The sequence shown here is derived from an EMBL/GenBank/DDBJ whole genome shotgun (WGS) entry which is preliminary data.</text>
</comment>
<evidence type="ECO:0000259" key="2">
    <source>
        <dbReference type="Pfam" id="PF05707"/>
    </source>
</evidence>
<feature type="region of interest" description="Disordered" evidence="1">
    <location>
        <begin position="243"/>
        <end position="271"/>
    </location>
</feature>
<protein>
    <submittedName>
        <fullName evidence="3">Zonular occludens toxin domain-containing protein</fullName>
    </submittedName>
</protein>
<evidence type="ECO:0000313" key="3">
    <source>
        <dbReference type="EMBL" id="MEE2023612.1"/>
    </source>
</evidence>
<dbReference type="Gene3D" id="3.40.50.300">
    <property type="entry name" value="P-loop containing nucleotide triphosphate hydrolases"/>
    <property type="match status" value="1"/>
</dbReference>
<dbReference type="Pfam" id="PF05707">
    <property type="entry name" value="Zot"/>
    <property type="match status" value="1"/>
</dbReference>
<evidence type="ECO:0000256" key="1">
    <source>
        <dbReference type="SAM" id="MobiDB-lite"/>
    </source>
</evidence>
<gene>
    <name evidence="3" type="ORF">QWF21_05080</name>
</gene>
<sequence length="364" mass="42342">MIIFHEGLPRSGKSYEAIKEHIIPALTKGRKVFARINGLNYEQIAKLADITLEECQQLLFHITEEQVPTIYEHVENDALVVIDELQNFFPSGRGKLSDDMTKFITEHGHSGLDILTMGQAISDCHNLWRKRTQRKIQFLKLDMVGKDNSYKWTAYTNRPDPKGEPTWVKITSGTKKYDPAYFGAYLSHQPDTENKDNLEDARLNIFNAKSLRYGVPLVLFLAVYAVYHLYSFFSSPSVVTVEQNPPHHVETNHTPQQHQQHQQPPRRPTDFVMSNDQRYTPKLTYMSSYFSFIQDFLVVWEDSQGRVQDMLYMDGFRDMGYTFEKLSMGVRVRKGDYEQIYRWMPVHESWGRVPVQTQNELSGS</sequence>
<dbReference type="RefSeq" id="WP_330086966.1">
    <property type="nucleotide sequence ID" value="NZ_JAUGZK010000003.1"/>
</dbReference>
<reference evidence="3 4" key="1">
    <citation type="submission" date="2023-06" db="EMBL/GenBank/DDBJ databases">
        <title>Alkalimonas sp., MEB004 an alkaliphilic bacterium isolated from Lonar Lake, India.</title>
        <authorList>
            <person name="Joshi A."/>
            <person name="Thite S."/>
        </authorList>
    </citation>
    <scope>NUCLEOTIDE SEQUENCE [LARGE SCALE GENOMIC DNA]</scope>
    <source>
        <strain evidence="3 4">MEB004</strain>
    </source>
</reference>
<name>A0ABU7JD43_9GAMM</name>
<keyword evidence="4" id="KW-1185">Reference proteome</keyword>